<name>A0AAN8R328_9TELE</name>
<reference evidence="1 2" key="1">
    <citation type="submission" date="2021-04" db="EMBL/GenBank/DDBJ databases">
        <authorList>
            <person name="De Guttry C."/>
            <person name="Zahm M."/>
            <person name="Klopp C."/>
            <person name="Cabau C."/>
            <person name="Louis A."/>
            <person name="Berthelot C."/>
            <person name="Parey E."/>
            <person name="Roest Crollius H."/>
            <person name="Montfort J."/>
            <person name="Robinson-Rechavi M."/>
            <person name="Bucao C."/>
            <person name="Bouchez O."/>
            <person name="Gislard M."/>
            <person name="Lluch J."/>
            <person name="Milhes M."/>
            <person name="Lampietro C."/>
            <person name="Lopez Roques C."/>
            <person name="Donnadieu C."/>
            <person name="Braasch I."/>
            <person name="Desvignes T."/>
            <person name="Postlethwait J."/>
            <person name="Bobe J."/>
            <person name="Wedekind C."/>
            <person name="Guiguen Y."/>
        </authorList>
    </citation>
    <scope>NUCLEOTIDE SEQUENCE [LARGE SCALE GENOMIC DNA]</scope>
    <source>
        <strain evidence="1">Cs_M1</strain>
        <tissue evidence="1">Blood</tissue>
    </source>
</reference>
<evidence type="ECO:0000313" key="2">
    <source>
        <dbReference type="Proteomes" id="UP001356427"/>
    </source>
</evidence>
<dbReference type="AlphaFoldDB" id="A0AAN8R328"/>
<dbReference type="EMBL" id="JAGTTL010000016">
    <property type="protein sequence ID" value="KAK6310762.1"/>
    <property type="molecule type" value="Genomic_DNA"/>
</dbReference>
<gene>
    <name evidence="1" type="ORF">J4Q44_G00188170</name>
</gene>
<sequence length="67" mass="7740">MKMNWRGANGQQAFERLALKGIVLSAVCRNHHSTKASDGEIEKYIKRWMQLASDRDVGKKKRVRLRA</sequence>
<proteinExistence type="predicted"/>
<accession>A0AAN8R328</accession>
<organism evidence="1 2">
    <name type="scientific">Coregonus suidteri</name>
    <dbReference type="NCBI Taxonomy" id="861788"/>
    <lineage>
        <taxon>Eukaryota</taxon>
        <taxon>Metazoa</taxon>
        <taxon>Chordata</taxon>
        <taxon>Craniata</taxon>
        <taxon>Vertebrata</taxon>
        <taxon>Euteleostomi</taxon>
        <taxon>Actinopterygii</taxon>
        <taxon>Neopterygii</taxon>
        <taxon>Teleostei</taxon>
        <taxon>Protacanthopterygii</taxon>
        <taxon>Salmoniformes</taxon>
        <taxon>Salmonidae</taxon>
        <taxon>Coregoninae</taxon>
        <taxon>Coregonus</taxon>
    </lineage>
</organism>
<keyword evidence="2" id="KW-1185">Reference proteome</keyword>
<evidence type="ECO:0000313" key="1">
    <source>
        <dbReference type="EMBL" id="KAK6310762.1"/>
    </source>
</evidence>
<comment type="caution">
    <text evidence="1">The sequence shown here is derived from an EMBL/GenBank/DDBJ whole genome shotgun (WGS) entry which is preliminary data.</text>
</comment>
<protein>
    <submittedName>
        <fullName evidence="1">Uncharacterized protein</fullName>
    </submittedName>
</protein>
<dbReference type="Proteomes" id="UP001356427">
    <property type="component" value="Unassembled WGS sequence"/>
</dbReference>